<reference evidence="2 3" key="1">
    <citation type="submission" date="2019-07" db="EMBL/GenBank/DDBJ databases">
        <title>Whole genome shotgun sequence of Deinococcus cellulosilyticus NBRC 106333.</title>
        <authorList>
            <person name="Hosoyama A."/>
            <person name="Uohara A."/>
            <person name="Ohji S."/>
            <person name="Ichikawa N."/>
        </authorList>
    </citation>
    <scope>NUCLEOTIDE SEQUENCE [LARGE SCALE GENOMIC DNA]</scope>
    <source>
        <strain evidence="2 3">NBRC 106333</strain>
    </source>
</reference>
<dbReference type="Pfam" id="PF03551">
    <property type="entry name" value="PadR"/>
    <property type="match status" value="1"/>
</dbReference>
<comment type="caution">
    <text evidence="2">The sequence shown here is derived from an EMBL/GenBank/DDBJ whole genome shotgun (WGS) entry which is preliminary data.</text>
</comment>
<organism evidence="2 3">
    <name type="scientific">Deinococcus cellulosilyticus (strain DSM 18568 / NBRC 106333 / KACC 11606 / 5516J-15)</name>
    <dbReference type="NCBI Taxonomy" id="1223518"/>
    <lineage>
        <taxon>Bacteria</taxon>
        <taxon>Thermotogati</taxon>
        <taxon>Deinococcota</taxon>
        <taxon>Deinococci</taxon>
        <taxon>Deinococcales</taxon>
        <taxon>Deinococcaceae</taxon>
        <taxon>Deinococcus</taxon>
    </lineage>
</organism>
<dbReference type="AlphaFoldDB" id="A0A511N0Y7"/>
<sequence length="103" mass="11760">MPVLGAQFHILFSLLDGEKHGYAIMKAVQEDTRGRLKLGPATLYTNLKKMLAQGLIAETEKEEQSERRRYYQLSDQGRTLVEDELQQLEATLNLARQRRITGA</sequence>
<name>A0A511N0Y7_DEIC1</name>
<dbReference type="SUPFAM" id="SSF46785">
    <property type="entry name" value="Winged helix' DNA-binding domain"/>
    <property type="match status" value="1"/>
</dbReference>
<feature type="domain" description="Transcription regulator PadR N-terminal" evidence="1">
    <location>
        <begin position="11"/>
        <end position="81"/>
    </location>
</feature>
<dbReference type="EMBL" id="BJXB01000008">
    <property type="protein sequence ID" value="GEM46535.1"/>
    <property type="molecule type" value="Genomic_DNA"/>
</dbReference>
<evidence type="ECO:0000259" key="1">
    <source>
        <dbReference type="Pfam" id="PF03551"/>
    </source>
</evidence>
<keyword evidence="3" id="KW-1185">Reference proteome</keyword>
<protein>
    <submittedName>
        <fullName evidence="2">PadR family transcriptional regulator</fullName>
    </submittedName>
</protein>
<proteinExistence type="predicted"/>
<dbReference type="PANTHER" id="PTHR33169">
    <property type="entry name" value="PADR-FAMILY TRANSCRIPTIONAL REGULATOR"/>
    <property type="match status" value="1"/>
</dbReference>
<evidence type="ECO:0000313" key="3">
    <source>
        <dbReference type="Proteomes" id="UP000321306"/>
    </source>
</evidence>
<dbReference type="InterPro" id="IPR005149">
    <property type="entry name" value="Tscrpt_reg_PadR_N"/>
</dbReference>
<accession>A0A511N0Y7</accession>
<dbReference type="Proteomes" id="UP000321306">
    <property type="component" value="Unassembled WGS sequence"/>
</dbReference>
<dbReference type="PANTHER" id="PTHR33169:SF13">
    <property type="entry name" value="PADR-FAMILY TRANSCRIPTIONAL REGULATOR"/>
    <property type="match status" value="1"/>
</dbReference>
<dbReference type="InterPro" id="IPR036390">
    <property type="entry name" value="WH_DNA-bd_sf"/>
</dbReference>
<dbReference type="InterPro" id="IPR036388">
    <property type="entry name" value="WH-like_DNA-bd_sf"/>
</dbReference>
<gene>
    <name evidence="2" type="ORF">DC3_21700</name>
</gene>
<dbReference type="Gene3D" id="1.10.10.10">
    <property type="entry name" value="Winged helix-like DNA-binding domain superfamily/Winged helix DNA-binding domain"/>
    <property type="match status" value="1"/>
</dbReference>
<evidence type="ECO:0000313" key="2">
    <source>
        <dbReference type="EMBL" id="GEM46535.1"/>
    </source>
</evidence>
<dbReference type="InterPro" id="IPR052509">
    <property type="entry name" value="Metal_resp_DNA-bind_regulator"/>
</dbReference>